<organism evidence="1 2">
    <name type="scientific">Myroides marinus</name>
    <dbReference type="NCBI Taxonomy" id="703342"/>
    <lineage>
        <taxon>Bacteria</taxon>
        <taxon>Pseudomonadati</taxon>
        <taxon>Bacteroidota</taxon>
        <taxon>Flavobacteriia</taxon>
        <taxon>Flavobacteriales</taxon>
        <taxon>Flavobacteriaceae</taxon>
        <taxon>Myroides</taxon>
    </lineage>
</organism>
<dbReference type="Proteomes" id="UP000183077">
    <property type="component" value="Unassembled WGS sequence"/>
</dbReference>
<accession>A0A1H6YEA4</accession>
<evidence type="ECO:0008006" key="3">
    <source>
        <dbReference type="Google" id="ProtNLM"/>
    </source>
</evidence>
<evidence type="ECO:0000313" key="2">
    <source>
        <dbReference type="Proteomes" id="UP000183077"/>
    </source>
</evidence>
<sequence>MSSHIPSNTKIDVYELCKNGNSIFEEFFKQIEEEGNLISNLAATIRIIEDSANLKMAPKTKFRILQGLSVKCKVFEAKSGIIRVYLFHEEKTGRVIVMGGNKDSQDQDIKKVEKIIKEYNTQKDNEK</sequence>
<reference evidence="1 2" key="1">
    <citation type="submission" date="2016-10" db="EMBL/GenBank/DDBJ databases">
        <authorList>
            <person name="de Groot N.N."/>
        </authorList>
    </citation>
    <scope>NUCLEOTIDE SEQUENCE [LARGE SCALE GENOMIC DNA]</scope>
    <source>
        <strain evidence="1 2">DSM 23048</strain>
    </source>
</reference>
<proteinExistence type="predicted"/>
<dbReference type="EMBL" id="FNYS01000032">
    <property type="protein sequence ID" value="SEJ39613.1"/>
    <property type="molecule type" value="Genomic_DNA"/>
</dbReference>
<gene>
    <name evidence="1" type="ORF">SAMN04488018_13211</name>
</gene>
<protein>
    <recommendedName>
        <fullName evidence="3">Addiction module toxin RelE</fullName>
    </recommendedName>
</protein>
<name>A0A1H6YEA4_9FLAO</name>
<evidence type="ECO:0000313" key="1">
    <source>
        <dbReference type="EMBL" id="SEJ39613.1"/>
    </source>
</evidence>
<dbReference type="AlphaFoldDB" id="A0A1H6YEA4"/>